<feature type="transmembrane region" description="Helical" evidence="1">
    <location>
        <begin position="245"/>
        <end position="271"/>
    </location>
</feature>
<feature type="transmembrane region" description="Helical" evidence="1">
    <location>
        <begin position="184"/>
        <end position="204"/>
    </location>
</feature>
<accession>A0ABV0I6R2</accession>
<dbReference type="Proteomes" id="UP001456307">
    <property type="component" value="Unassembled WGS sequence"/>
</dbReference>
<sequence length="285" mass="32535">MKRILIKSWTNTAIVLVVLLIMQPLIFLVKLPQDLRLFIVLSSGLLALWLLLSLINGVNYLWKIFLKRAPLINYIIENKRLNALISNYLGLIIATLYCIYTFSVGVIYESAWFVTQAFYYLLLFIIRLILGHKIRTSKRRSLTDKWKTYRTIGRLLLLFTLALSGMMILILHQKDVTSNFSQNILMVVALYTFVNLGSVIRGFAKSRRYESLLLKADKDVVMVTALISLYNLQTLMLDVYSSDPAYVRLMTISTGLAIIGIVIGLAGWMLIESHLALKKIHDVAD</sequence>
<evidence type="ECO:0000313" key="2">
    <source>
        <dbReference type="EMBL" id="MEO5286133.1"/>
    </source>
</evidence>
<keyword evidence="1" id="KW-0472">Membrane</keyword>
<keyword evidence="3" id="KW-1185">Reference proteome</keyword>
<keyword evidence="1" id="KW-1133">Transmembrane helix</keyword>
<evidence type="ECO:0000313" key="3">
    <source>
        <dbReference type="Proteomes" id="UP001456307"/>
    </source>
</evidence>
<organism evidence="2 3">
    <name type="scientific">Limosilactobacillus allomucosae</name>
    <dbReference type="NCBI Taxonomy" id="3142938"/>
    <lineage>
        <taxon>Bacteria</taxon>
        <taxon>Bacillati</taxon>
        <taxon>Bacillota</taxon>
        <taxon>Bacilli</taxon>
        <taxon>Lactobacillales</taxon>
        <taxon>Lactobacillaceae</taxon>
        <taxon>Limosilactobacillus</taxon>
    </lineage>
</organism>
<proteinExistence type="predicted"/>
<name>A0ABV0I6R2_9LACO</name>
<comment type="caution">
    <text evidence="2">The sequence shown here is derived from an EMBL/GenBank/DDBJ whole genome shotgun (WGS) entry which is preliminary data.</text>
</comment>
<dbReference type="RefSeq" id="WP_347953266.1">
    <property type="nucleotide sequence ID" value="NZ_JBCNVR010000001.1"/>
</dbReference>
<feature type="transmembrane region" description="Helical" evidence="1">
    <location>
        <begin position="216"/>
        <end position="233"/>
    </location>
</feature>
<reference evidence="2 3" key="1">
    <citation type="submission" date="2024-04" db="EMBL/GenBank/DDBJ databases">
        <title>Limosilactobacillus allomucosae sp. nov., a novel species isolated from wild boar faecal samples as potential probiotics for domestic pigs.</title>
        <authorList>
            <person name="Chen B."/>
        </authorList>
    </citation>
    <scope>NUCLEOTIDE SEQUENCE [LARGE SCALE GENOMIC DNA]</scope>
    <source>
        <strain evidence="2 3">WILCCON 0055</strain>
    </source>
</reference>
<keyword evidence="1" id="KW-0812">Transmembrane</keyword>
<protein>
    <recommendedName>
        <fullName evidence="4">Beta-carotene 15,15'-monooxygenase</fullName>
    </recommendedName>
</protein>
<feature type="transmembrane region" description="Helical" evidence="1">
    <location>
        <begin position="110"/>
        <end position="130"/>
    </location>
</feature>
<feature type="transmembrane region" description="Helical" evidence="1">
    <location>
        <begin position="12"/>
        <end position="31"/>
    </location>
</feature>
<feature type="transmembrane region" description="Helical" evidence="1">
    <location>
        <begin position="151"/>
        <end position="172"/>
    </location>
</feature>
<dbReference type="EMBL" id="JBCNVT010000001">
    <property type="protein sequence ID" value="MEO5286133.1"/>
    <property type="molecule type" value="Genomic_DNA"/>
</dbReference>
<evidence type="ECO:0008006" key="4">
    <source>
        <dbReference type="Google" id="ProtNLM"/>
    </source>
</evidence>
<gene>
    <name evidence="2" type="ORF">AAVZ08_05945</name>
</gene>
<evidence type="ECO:0000256" key="1">
    <source>
        <dbReference type="SAM" id="Phobius"/>
    </source>
</evidence>
<feature type="transmembrane region" description="Helical" evidence="1">
    <location>
        <begin position="37"/>
        <end position="62"/>
    </location>
</feature>
<feature type="transmembrane region" description="Helical" evidence="1">
    <location>
        <begin position="83"/>
        <end position="104"/>
    </location>
</feature>